<dbReference type="InterPro" id="IPR046404">
    <property type="entry name" value="Adapter_SpxH"/>
</dbReference>
<dbReference type="PANTHER" id="PTHR13887:SF47">
    <property type="entry name" value="CLPXP ADAPTER PROTEIN SPXH"/>
    <property type="match status" value="1"/>
</dbReference>
<gene>
    <name evidence="2" type="primary">spxH</name>
    <name evidence="3" type="ORF">ACFO4N_15580</name>
</gene>
<comment type="subunit">
    <text evidence="2">Interacts with Spx.</text>
</comment>
<keyword evidence="1 2" id="KW-0963">Cytoplasm</keyword>
<dbReference type="Pfam" id="PF13743">
    <property type="entry name" value="Thioredoxin_5"/>
    <property type="match status" value="1"/>
</dbReference>
<accession>A0ABV9GSI7</accession>
<comment type="similarity">
    <text evidence="2">Belongs to the SpxH family.</text>
</comment>
<proteinExistence type="inferred from homology"/>
<dbReference type="RefSeq" id="WP_376847235.1">
    <property type="nucleotide sequence ID" value="NZ_JBHSFW010000016.1"/>
</dbReference>
<dbReference type="CDD" id="cd03025">
    <property type="entry name" value="DsbA_FrnE_like"/>
    <property type="match status" value="1"/>
</dbReference>
<reference evidence="4" key="1">
    <citation type="journal article" date="2019" name="Int. J. Syst. Evol. Microbiol.">
        <title>The Global Catalogue of Microorganisms (GCM) 10K type strain sequencing project: providing services to taxonomists for standard genome sequencing and annotation.</title>
        <authorList>
            <consortium name="The Broad Institute Genomics Platform"/>
            <consortium name="The Broad Institute Genome Sequencing Center for Infectious Disease"/>
            <person name="Wu L."/>
            <person name="Ma J."/>
        </authorList>
    </citation>
    <scope>NUCLEOTIDE SEQUENCE [LARGE SCALE GENOMIC DNA]</scope>
    <source>
        <strain evidence="4">CGMCC 1.16306</strain>
    </source>
</reference>
<dbReference type="HAMAP" id="MF_02245">
    <property type="entry name" value="Adapter_SpxH"/>
    <property type="match status" value="1"/>
</dbReference>
<comment type="function">
    <text evidence="2">Adapter protein required for efficient degradation of Spx by ClpXP under non-stress conditions. Interaction with Spx stabilizes Spx and exposes the C-terminus of Spx for recognition and proteolysis by ClpXP.</text>
</comment>
<sequence length="296" mass="33891">MLSREYESSCYGMPGESCSISFEKSKKAKPIEIYVFIDPICPKCWGLEPILKKLTVEYGQYFKIRFLIGARLGGSERASGKKTRTDHWQKTRSLGGMPCDNTVFENDSPSFFKAALAVKAAELQGRGAGGRYMRILRERLFIESRDINEFSVLLECAERAKLDLDEFKKDMNSNSPIKALQCDRRIMGEMDITECPSMVFINIHDDKEGLKVTGAYPYSVYVQILTETLGETPKQSEPPALIDFIKKYRFFATKEIAVVYNMDEQETLRELKKLKLKQLVEPVAARFGTFWRYIGE</sequence>
<evidence type="ECO:0000256" key="2">
    <source>
        <dbReference type="HAMAP-Rule" id="MF_02245"/>
    </source>
</evidence>
<comment type="subcellular location">
    <subcellularLocation>
        <location evidence="2">Cytoplasm</location>
    </subcellularLocation>
</comment>
<dbReference type="PANTHER" id="PTHR13887">
    <property type="entry name" value="GLUTATHIONE S-TRANSFERASE KAPPA"/>
    <property type="match status" value="1"/>
</dbReference>
<name>A0ABV9GSI7_9BACL</name>
<evidence type="ECO:0000313" key="4">
    <source>
        <dbReference type="Proteomes" id="UP001596022"/>
    </source>
</evidence>
<keyword evidence="4" id="KW-1185">Reference proteome</keyword>
<dbReference type="Proteomes" id="UP001596022">
    <property type="component" value="Unassembled WGS sequence"/>
</dbReference>
<dbReference type="Gene3D" id="3.40.30.10">
    <property type="entry name" value="Glutaredoxin"/>
    <property type="match status" value="1"/>
</dbReference>
<evidence type="ECO:0000256" key="1">
    <source>
        <dbReference type="ARBA" id="ARBA00022490"/>
    </source>
</evidence>
<protein>
    <recommendedName>
        <fullName evidence="2">ClpXP adapter protein SpxH</fullName>
    </recommendedName>
</protein>
<comment type="caution">
    <text evidence="3">The sequence shown here is derived from an EMBL/GenBank/DDBJ whole genome shotgun (WGS) entry which is preliminary data.</text>
</comment>
<dbReference type="SUPFAM" id="SSF52833">
    <property type="entry name" value="Thioredoxin-like"/>
    <property type="match status" value="1"/>
</dbReference>
<dbReference type="EMBL" id="JBHSFW010000016">
    <property type="protein sequence ID" value="MFC4620134.1"/>
    <property type="molecule type" value="Genomic_DNA"/>
</dbReference>
<organism evidence="3 4">
    <name type="scientific">Camelliibacillus cellulosilyticus</name>
    <dbReference type="NCBI Taxonomy" id="2174486"/>
    <lineage>
        <taxon>Bacteria</taxon>
        <taxon>Bacillati</taxon>
        <taxon>Bacillota</taxon>
        <taxon>Bacilli</taxon>
        <taxon>Bacillales</taxon>
        <taxon>Sporolactobacillaceae</taxon>
        <taxon>Camelliibacillus</taxon>
    </lineage>
</organism>
<dbReference type="InterPro" id="IPR036249">
    <property type="entry name" value="Thioredoxin-like_sf"/>
</dbReference>
<evidence type="ECO:0000313" key="3">
    <source>
        <dbReference type="EMBL" id="MFC4620134.1"/>
    </source>
</evidence>